<evidence type="ECO:0000313" key="3">
    <source>
        <dbReference type="Proteomes" id="UP000059574"/>
    </source>
</evidence>
<evidence type="ECO:0000256" key="1">
    <source>
        <dbReference type="SAM" id="Phobius"/>
    </source>
</evidence>
<dbReference type="AlphaFoldDB" id="A0A0S2M0V5"/>
<name>A0A0S2M0V5_9MICC</name>
<keyword evidence="1" id="KW-1133">Transmembrane helix</keyword>
<accession>A0A0S2M0V5</accession>
<dbReference type="RefSeq" id="WP_062289036.1">
    <property type="nucleotide sequence ID" value="NZ_CP013200.1"/>
</dbReference>
<dbReference type="Proteomes" id="UP000059574">
    <property type="component" value="Chromosome"/>
</dbReference>
<dbReference type="EMBL" id="CP013200">
    <property type="protein sequence ID" value="ALO67047.1"/>
    <property type="molecule type" value="Genomic_DNA"/>
</dbReference>
<keyword evidence="1" id="KW-0472">Membrane</keyword>
<reference evidence="3" key="1">
    <citation type="submission" date="2015-11" db="EMBL/GenBank/DDBJ databases">
        <authorList>
            <person name="Kumar R."/>
            <person name="Singh D."/>
            <person name="Swarnkar M.K."/>
            <person name="Singh A.K."/>
            <person name="Kumar S."/>
        </authorList>
    </citation>
    <scope>NUCLEOTIDE SEQUENCE [LARGE SCALE GENOMIC DNA]</scope>
    <source>
        <strain evidence="3">ERGS4:06</strain>
    </source>
</reference>
<protein>
    <submittedName>
        <fullName evidence="2">Uncharacterized protein</fullName>
    </submittedName>
</protein>
<gene>
    <name evidence="2" type="ORF">AS189_11755</name>
</gene>
<evidence type="ECO:0000313" key="2">
    <source>
        <dbReference type="EMBL" id="ALO67047.1"/>
    </source>
</evidence>
<feature type="transmembrane region" description="Helical" evidence="1">
    <location>
        <begin position="38"/>
        <end position="66"/>
    </location>
</feature>
<sequence>MALMSGNQAPSSDPIQATVGISDPLSGKGQRLVEIAKVLAFAVVWVALGAGVAGLLPWVVIVLLLVGVRRRPLPTAFSRDTVSFAHRWPGKLLVAGGRVVQEPFP</sequence>
<reference evidence="2 3" key="2">
    <citation type="journal article" date="2016" name="J. Biotechnol.">
        <title>Complete genome sequence of Arthrobacter alpinus ERGS4:06, a yellow pigmented bacterium tolerant to cold and radiations isolated from Sikkim Himalaya.</title>
        <authorList>
            <person name="Kumar R."/>
            <person name="Singh D."/>
            <person name="Swarnkar M.K."/>
            <person name="Singh A.K."/>
            <person name="Kumar S."/>
        </authorList>
    </citation>
    <scope>NUCLEOTIDE SEQUENCE [LARGE SCALE GENOMIC DNA]</scope>
    <source>
        <strain evidence="2 3">ERGS4:06</strain>
    </source>
</reference>
<keyword evidence="1" id="KW-0812">Transmembrane</keyword>
<organism evidence="2 3">
    <name type="scientific">Arthrobacter alpinus</name>
    <dbReference type="NCBI Taxonomy" id="656366"/>
    <lineage>
        <taxon>Bacteria</taxon>
        <taxon>Bacillati</taxon>
        <taxon>Actinomycetota</taxon>
        <taxon>Actinomycetes</taxon>
        <taxon>Micrococcales</taxon>
        <taxon>Micrococcaceae</taxon>
        <taxon>Arthrobacter</taxon>
    </lineage>
</organism>
<proteinExistence type="predicted"/>